<proteinExistence type="predicted"/>
<organism evidence="1 2">
    <name type="scientific">Ancylostoma ceylanicum</name>
    <dbReference type="NCBI Taxonomy" id="53326"/>
    <lineage>
        <taxon>Eukaryota</taxon>
        <taxon>Metazoa</taxon>
        <taxon>Ecdysozoa</taxon>
        <taxon>Nematoda</taxon>
        <taxon>Chromadorea</taxon>
        <taxon>Rhabditida</taxon>
        <taxon>Rhabditina</taxon>
        <taxon>Rhabditomorpha</taxon>
        <taxon>Strongyloidea</taxon>
        <taxon>Ancylostomatidae</taxon>
        <taxon>Ancylostomatinae</taxon>
        <taxon>Ancylostoma</taxon>
    </lineage>
</organism>
<comment type="caution">
    <text evidence="1">The sequence shown here is derived from an EMBL/GenBank/DDBJ whole genome shotgun (WGS) entry which is preliminary data.</text>
</comment>
<protein>
    <submittedName>
        <fullName evidence="1">Uncharacterized protein</fullName>
    </submittedName>
</protein>
<reference evidence="2" key="1">
    <citation type="journal article" date="2015" name="Nat. Genet.">
        <title>The genome and transcriptome of the zoonotic hookworm Ancylostoma ceylanicum identify infection-specific gene families.</title>
        <authorList>
            <person name="Schwarz E.M."/>
            <person name="Hu Y."/>
            <person name="Antoshechkin I."/>
            <person name="Miller M.M."/>
            <person name="Sternberg P.W."/>
            <person name="Aroian R.V."/>
        </authorList>
    </citation>
    <scope>NUCLEOTIDE SEQUENCE</scope>
    <source>
        <strain evidence="2">HY135</strain>
    </source>
</reference>
<dbReference type="Proteomes" id="UP000024635">
    <property type="component" value="Unassembled WGS sequence"/>
</dbReference>
<evidence type="ECO:0000313" key="2">
    <source>
        <dbReference type="Proteomes" id="UP000024635"/>
    </source>
</evidence>
<sequence length="87" mass="9626">MSGELESRDGCLNHHCEHHHCAGEEGSVVYPNKVEILCDFIADICNKSVHIPICRLLAVFGCDTITLSRFSDLKQDQGRMPPFVPSG</sequence>
<gene>
    <name evidence="1" type="primary">Acey_s0076.g1046</name>
    <name evidence="1" type="ORF">Y032_0076g1046</name>
</gene>
<evidence type="ECO:0000313" key="1">
    <source>
        <dbReference type="EMBL" id="EYC06413.1"/>
    </source>
</evidence>
<dbReference type="EMBL" id="JARK01001412">
    <property type="protein sequence ID" value="EYC06413.1"/>
    <property type="molecule type" value="Genomic_DNA"/>
</dbReference>
<name>A0A016TVK9_9BILA</name>
<keyword evidence="2" id="KW-1185">Reference proteome</keyword>
<dbReference type="AlphaFoldDB" id="A0A016TVK9"/>
<accession>A0A016TVK9</accession>